<dbReference type="FunFam" id="2.40.30.10:FF:000010">
    <property type="entry name" value="Translation elongation factor 2"/>
    <property type="match status" value="1"/>
</dbReference>
<dbReference type="GO" id="GO:0003746">
    <property type="term" value="F:translation elongation factor activity"/>
    <property type="evidence" value="ECO:0007669"/>
    <property type="project" value="UniProtKB-KW"/>
</dbReference>
<sequence length="272" mass="31004">MLTGPTTVTKKWSSRTTGSCTCQRGFVLLCYNQIKEIMGLCLNGQKDILWPKLEKVGININLDEKEKLTGKSLLTRVMRKWWPASDALLEAIIVHFPSPAIAQKYRAESLYSGPLDDVYASAITGCNPDGPLMLYVSKMIPSPNTSNFFAFGRVFFSGRLTTGLEVRIMGPNYLHGGSNYVYEENVKSTHIWMCNQMESIHRKYPQCRVRESCCFISLENFVHRTATITTNKEFKAHSLRNLKFHVAPVMRMAVQQQHCNSHNRRNVKFQIS</sequence>
<organism evidence="4 5">
    <name type="scientific">Striga asiatica</name>
    <name type="common">Asiatic witchweed</name>
    <name type="synonym">Buchnera asiatica</name>
    <dbReference type="NCBI Taxonomy" id="4170"/>
    <lineage>
        <taxon>Eukaryota</taxon>
        <taxon>Viridiplantae</taxon>
        <taxon>Streptophyta</taxon>
        <taxon>Embryophyta</taxon>
        <taxon>Tracheophyta</taxon>
        <taxon>Spermatophyta</taxon>
        <taxon>Magnoliopsida</taxon>
        <taxon>eudicotyledons</taxon>
        <taxon>Gunneridae</taxon>
        <taxon>Pentapetalae</taxon>
        <taxon>asterids</taxon>
        <taxon>lamiids</taxon>
        <taxon>Lamiales</taxon>
        <taxon>Orobanchaceae</taxon>
        <taxon>Buchnereae</taxon>
        <taxon>Striga</taxon>
    </lineage>
</organism>
<evidence type="ECO:0000256" key="1">
    <source>
        <dbReference type="ARBA" id="ARBA00022490"/>
    </source>
</evidence>
<dbReference type="GO" id="GO:1990904">
    <property type="term" value="C:ribonucleoprotein complex"/>
    <property type="evidence" value="ECO:0007669"/>
    <property type="project" value="TreeGrafter"/>
</dbReference>
<keyword evidence="2 4" id="KW-0251">Elongation factor</keyword>
<dbReference type="Proteomes" id="UP000325081">
    <property type="component" value="Unassembled WGS sequence"/>
</dbReference>
<dbReference type="GO" id="GO:0043022">
    <property type="term" value="F:ribosome binding"/>
    <property type="evidence" value="ECO:0007669"/>
    <property type="project" value="TreeGrafter"/>
</dbReference>
<accession>A0A5A7NZT4</accession>
<evidence type="ECO:0000313" key="4">
    <source>
        <dbReference type="EMBL" id="GER26013.1"/>
    </source>
</evidence>
<dbReference type="InterPro" id="IPR009000">
    <property type="entry name" value="Transl_B-barrel_sf"/>
</dbReference>
<evidence type="ECO:0000256" key="2">
    <source>
        <dbReference type="ARBA" id="ARBA00022768"/>
    </source>
</evidence>
<dbReference type="PANTHER" id="PTHR42908:SF10">
    <property type="entry name" value="EUKARYOTIC TRANSLATION ELONGATION FACTOR 2"/>
    <property type="match status" value="1"/>
</dbReference>
<gene>
    <name evidence="4" type="ORF">STAS_01633</name>
</gene>
<dbReference type="Gene3D" id="2.40.30.10">
    <property type="entry name" value="Translation factors"/>
    <property type="match status" value="1"/>
</dbReference>
<dbReference type="EMBL" id="BKCP01000669">
    <property type="protein sequence ID" value="GER26013.1"/>
    <property type="molecule type" value="Genomic_DNA"/>
</dbReference>
<dbReference type="Gene3D" id="3.90.1430.10">
    <property type="entry name" value="Yeast translation eEF2 (G' domain)"/>
    <property type="match status" value="1"/>
</dbReference>
<name>A0A5A7NZT4_STRAF</name>
<dbReference type="AlphaFoldDB" id="A0A5A7NZT4"/>
<evidence type="ECO:0000313" key="5">
    <source>
        <dbReference type="Proteomes" id="UP000325081"/>
    </source>
</evidence>
<keyword evidence="1" id="KW-0963">Cytoplasm</keyword>
<comment type="caution">
    <text evidence="4">The sequence shown here is derived from an EMBL/GenBank/DDBJ whole genome shotgun (WGS) entry which is preliminary data.</text>
</comment>
<protein>
    <submittedName>
        <fullName evidence="4">Elongation factor 2</fullName>
    </submittedName>
</protein>
<reference evidence="5" key="1">
    <citation type="journal article" date="2019" name="Curr. Biol.">
        <title>Genome Sequence of Striga asiatica Provides Insight into the Evolution of Plant Parasitism.</title>
        <authorList>
            <person name="Yoshida S."/>
            <person name="Kim S."/>
            <person name="Wafula E.K."/>
            <person name="Tanskanen J."/>
            <person name="Kim Y.M."/>
            <person name="Honaas L."/>
            <person name="Yang Z."/>
            <person name="Spallek T."/>
            <person name="Conn C.E."/>
            <person name="Ichihashi Y."/>
            <person name="Cheong K."/>
            <person name="Cui S."/>
            <person name="Der J.P."/>
            <person name="Gundlach H."/>
            <person name="Jiao Y."/>
            <person name="Hori C."/>
            <person name="Ishida J.K."/>
            <person name="Kasahara H."/>
            <person name="Kiba T."/>
            <person name="Kim M.S."/>
            <person name="Koo N."/>
            <person name="Laohavisit A."/>
            <person name="Lee Y.H."/>
            <person name="Lumba S."/>
            <person name="McCourt P."/>
            <person name="Mortimer J.C."/>
            <person name="Mutuku J.M."/>
            <person name="Nomura T."/>
            <person name="Sasaki-Sekimoto Y."/>
            <person name="Seto Y."/>
            <person name="Wang Y."/>
            <person name="Wakatake T."/>
            <person name="Sakakibara H."/>
            <person name="Demura T."/>
            <person name="Yamaguchi S."/>
            <person name="Yoneyama K."/>
            <person name="Manabe R.I."/>
            <person name="Nelson D.C."/>
            <person name="Schulman A.H."/>
            <person name="Timko M.P."/>
            <person name="dePamphilis C.W."/>
            <person name="Choi D."/>
            <person name="Shirasu K."/>
        </authorList>
    </citation>
    <scope>NUCLEOTIDE SEQUENCE [LARGE SCALE GENOMIC DNA]</scope>
    <source>
        <strain evidence="5">cv. UVA1</strain>
    </source>
</reference>
<dbReference type="GO" id="GO:0003924">
    <property type="term" value="F:GTPase activity"/>
    <property type="evidence" value="ECO:0007669"/>
    <property type="project" value="TreeGrafter"/>
</dbReference>
<dbReference type="SUPFAM" id="SSF50447">
    <property type="entry name" value="Translation proteins"/>
    <property type="match status" value="1"/>
</dbReference>
<dbReference type="PANTHER" id="PTHR42908">
    <property type="entry name" value="TRANSLATION ELONGATION FACTOR-RELATED"/>
    <property type="match status" value="1"/>
</dbReference>
<dbReference type="GO" id="GO:0005829">
    <property type="term" value="C:cytosol"/>
    <property type="evidence" value="ECO:0007669"/>
    <property type="project" value="TreeGrafter"/>
</dbReference>
<keyword evidence="3" id="KW-0648">Protein biosynthesis</keyword>
<keyword evidence="5" id="KW-1185">Reference proteome</keyword>
<evidence type="ECO:0000256" key="3">
    <source>
        <dbReference type="ARBA" id="ARBA00022917"/>
    </source>
</evidence>
<dbReference type="OrthoDB" id="1706634at2759"/>
<proteinExistence type="predicted"/>